<dbReference type="NCBIfam" id="TIGR01549">
    <property type="entry name" value="HAD-SF-IA-v1"/>
    <property type="match status" value="1"/>
</dbReference>
<dbReference type="Pfam" id="PF13419">
    <property type="entry name" value="HAD_2"/>
    <property type="match status" value="1"/>
</dbReference>
<dbReference type="Gene3D" id="1.10.150.240">
    <property type="entry name" value="Putative phosphatase, domain 2"/>
    <property type="match status" value="1"/>
</dbReference>
<dbReference type="RefSeq" id="WP_147703652.1">
    <property type="nucleotide sequence ID" value="NZ_VDUY01000002.1"/>
</dbReference>
<protein>
    <submittedName>
        <fullName evidence="1">HAD-IA family hydrolase</fullName>
    </submittedName>
</protein>
<dbReference type="OrthoDB" id="9782449at2"/>
<dbReference type="SFLD" id="SFLDS00003">
    <property type="entry name" value="Haloacid_Dehalogenase"/>
    <property type="match status" value="1"/>
</dbReference>
<dbReference type="InterPro" id="IPR036412">
    <property type="entry name" value="HAD-like_sf"/>
</dbReference>
<keyword evidence="2" id="KW-1185">Reference proteome</keyword>
<dbReference type="Gene3D" id="3.40.50.1000">
    <property type="entry name" value="HAD superfamily/HAD-like"/>
    <property type="match status" value="1"/>
</dbReference>
<dbReference type="SFLD" id="SFLDG01135">
    <property type="entry name" value="C1.5.6:_HAD__Beta-PGM__Phospha"/>
    <property type="match status" value="1"/>
</dbReference>
<dbReference type="Proteomes" id="UP000321548">
    <property type="component" value="Unassembled WGS sequence"/>
</dbReference>
<evidence type="ECO:0000313" key="1">
    <source>
        <dbReference type="EMBL" id="TXL67355.1"/>
    </source>
</evidence>
<dbReference type="EMBL" id="VDUY01000002">
    <property type="protein sequence ID" value="TXL67355.1"/>
    <property type="molecule type" value="Genomic_DNA"/>
</dbReference>
<gene>
    <name evidence="1" type="ORF">FHP08_07075</name>
</gene>
<reference evidence="1 2" key="1">
    <citation type="submission" date="2019-06" db="EMBL/GenBank/DDBJ databases">
        <title>Quisquiliibacterium sp. nov., isolated from a maize field.</title>
        <authorList>
            <person name="Lin S.-Y."/>
            <person name="Tsai C.-F."/>
            <person name="Young C.-C."/>
        </authorList>
    </citation>
    <scope>NUCLEOTIDE SEQUENCE [LARGE SCALE GENOMIC DNA]</scope>
    <source>
        <strain evidence="1 2">CC-CFT501</strain>
    </source>
</reference>
<accession>A0A5C8P189</accession>
<dbReference type="SFLD" id="SFLDG01129">
    <property type="entry name" value="C1.5:_HAD__Beta-PGM__Phosphata"/>
    <property type="match status" value="1"/>
</dbReference>
<evidence type="ECO:0000313" key="2">
    <source>
        <dbReference type="Proteomes" id="UP000321548"/>
    </source>
</evidence>
<sequence length="220" mass="23906">MPSRRYRLVVFDWDGTLVDSTAAIVHAIRASAADLGLPVPSREQASHVIGLGLLDAIHRAVPSIAREQMPLYVQRYRYHYLKEDAALEAFQGVPALLDELAGAGAWLAVATGKSRAGLNRALDQMGWTGRFLTTRCADEGIPKPDPWMLRDICEELGLEAAEALMIGDTTHDLGMARAAGSDAVAVTYGAHPREELVREPALAVVDSVAELRDVLLGWIR</sequence>
<dbReference type="PANTHER" id="PTHR43434">
    <property type="entry name" value="PHOSPHOGLYCOLATE PHOSPHATASE"/>
    <property type="match status" value="1"/>
</dbReference>
<keyword evidence="1" id="KW-0378">Hydrolase</keyword>
<proteinExistence type="predicted"/>
<dbReference type="GO" id="GO:0005829">
    <property type="term" value="C:cytosol"/>
    <property type="evidence" value="ECO:0007669"/>
    <property type="project" value="TreeGrafter"/>
</dbReference>
<dbReference type="GO" id="GO:0006281">
    <property type="term" value="P:DNA repair"/>
    <property type="evidence" value="ECO:0007669"/>
    <property type="project" value="TreeGrafter"/>
</dbReference>
<dbReference type="GO" id="GO:0008967">
    <property type="term" value="F:phosphoglycolate phosphatase activity"/>
    <property type="evidence" value="ECO:0007669"/>
    <property type="project" value="TreeGrafter"/>
</dbReference>
<dbReference type="NCBIfam" id="TIGR01509">
    <property type="entry name" value="HAD-SF-IA-v3"/>
    <property type="match status" value="1"/>
</dbReference>
<dbReference type="InterPro" id="IPR041492">
    <property type="entry name" value="HAD_2"/>
</dbReference>
<dbReference type="SUPFAM" id="SSF56784">
    <property type="entry name" value="HAD-like"/>
    <property type="match status" value="1"/>
</dbReference>
<dbReference type="AlphaFoldDB" id="A0A5C8P189"/>
<organism evidence="1 2">
    <name type="scientific">Zeimonas arvi</name>
    <dbReference type="NCBI Taxonomy" id="2498847"/>
    <lineage>
        <taxon>Bacteria</taxon>
        <taxon>Pseudomonadati</taxon>
        <taxon>Pseudomonadota</taxon>
        <taxon>Betaproteobacteria</taxon>
        <taxon>Burkholderiales</taxon>
        <taxon>Burkholderiaceae</taxon>
        <taxon>Zeimonas</taxon>
    </lineage>
</organism>
<dbReference type="InterPro" id="IPR006439">
    <property type="entry name" value="HAD-SF_hydro_IA"/>
</dbReference>
<comment type="caution">
    <text evidence="1">The sequence shown here is derived from an EMBL/GenBank/DDBJ whole genome shotgun (WGS) entry which is preliminary data.</text>
</comment>
<dbReference type="PANTHER" id="PTHR43434:SF24">
    <property type="entry name" value="HYDROLASE-RELATED"/>
    <property type="match status" value="1"/>
</dbReference>
<dbReference type="InterPro" id="IPR023214">
    <property type="entry name" value="HAD_sf"/>
</dbReference>
<name>A0A5C8P189_9BURK</name>
<dbReference type="InterPro" id="IPR050155">
    <property type="entry name" value="HAD-like_hydrolase_sf"/>
</dbReference>
<dbReference type="InterPro" id="IPR023198">
    <property type="entry name" value="PGP-like_dom2"/>
</dbReference>